<keyword evidence="2" id="KW-0812">Transmembrane</keyword>
<organism evidence="3 4">
    <name type="scientific">Dichomitus squalens</name>
    <dbReference type="NCBI Taxonomy" id="114155"/>
    <lineage>
        <taxon>Eukaryota</taxon>
        <taxon>Fungi</taxon>
        <taxon>Dikarya</taxon>
        <taxon>Basidiomycota</taxon>
        <taxon>Agaricomycotina</taxon>
        <taxon>Agaricomycetes</taxon>
        <taxon>Polyporales</taxon>
        <taxon>Polyporaceae</taxon>
        <taxon>Dichomitus</taxon>
    </lineage>
</organism>
<keyword evidence="2" id="KW-1133">Transmembrane helix</keyword>
<keyword evidence="4" id="KW-1185">Reference proteome</keyword>
<feature type="compositionally biased region" description="Basic and acidic residues" evidence="1">
    <location>
        <begin position="106"/>
        <end position="132"/>
    </location>
</feature>
<feature type="transmembrane region" description="Helical" evidence="2">
    <location>
        <begin position="5"/>
        <end position="23"/>
    </location>
</feature>
<dbReference type="AlphaFoldDB" id="A0A4Q9Q0L2"/>
<feature type="region of interest" description="Disordered" evidence="1">
    <location>
        <begin position="104"/>
        <end position="132"/>
    </location>
</feature>
<dbReference type="EMBL" id="ML145108">
    <property type="protein sequence ID" value="TBU60084.1"/>
    <property type="molecule type" value="Genomic_DNA"/>
</dbReference>
<evidence type="ECO:0000313" key="4">
    <source>
        <dbReference type="Proteomes" id="UP000292082"/>
    </source>
</evidence>
<reference evidence="3 4" key="1">
    <citation type="submission" date="2019-01" db="EMBL/GenBank/DDBJ databases">
        <title>Draft genome sequences of three monokaryotic isolates of the white-rot basidiomycete fungus Dichomitus squalens.</title>
        <authorList>
            <consortium name="DOE Joint Genome Institute"/>
            <person name="Lopez S.C."/>
            <person name="Andreopoulos B."/>
            <person name="Pangilinan J."/>
            <person name="Lipzen A."/>
            <person name="Riley R."/>
            <person name="Ahrendt S."/>
            <person name="Ng V."/>
            <person name="Barry K."/>
            <person name="Daum C."/>
            <person name="Grigoriev I.V."/>
            <person name="Hilden K.S."/>
            <person name="Makela M.R."/>
            <person name="de Vries R.P."/>
        </authorList>
    </citation>
    <scope>NUCLEOTIDE SEQUENCE [LARGE SCALE GENOMIC DNA]</scope>
    <source>
        <strain evidence="3 4">CBS 464.89</strain>
    </source>
</reference>
<feature type="transmembrane region" description="Helical" evidence="2">
    <location>
        <begin position="29"/>
        <end position="53"/>
    </location>
</feature>
<protein>
    <submittedName>
        <fullName evidence="3">Uncharacterized protein</fullName>
    </submittedName>
</protein>
<name>A0A4Q9Q0L2_9APHY</name>
<keyword evidence="2" id="KW-0472">Membrane</keyword>
<gene>
    <name evidence="3" type="ORF">BD310DRAFT_876186</name>
</gene>
<proteinExistence type="predicted"/>
<evidence type="ECO:0000313" key="3">
    <source>
        <dbReference type="EMBL" id="TBU60084.1"/>
    </source>
</evidence>
<sequence>MDGTVYFLILAVLNSLHLAFTLLSVNTDALQPVSVMTVFTPPISAILVSRFLLHLQSASLRAIGSVPSSQISSLHVDRSLVLERVVGSIGASIATKDYLIEDDGDGHDVGRADEHEPAQTSREESTMSVDRY</sequence>
<accession>A0A4Q9Q0L2</accession>
<evidence type="ECO:0000256" key="2">
    <source>
        <dbReference type="SAM" id="Phobius"/>
    </source>
</evidence>
<dbReference type="Proteomes" id="UP000292082">
    <property type="component" value="Unassembled WGS sequence"/>
</dbReference>
<evidence type="ECO:0000256" key="1">
    <source>
        <dbReference type="SAM" id="MobiDB-lite"/>
    </source>
</evidence>